<evidence type="ECO:0000313" key="3">
    <source>
        <dbReference type="Proteomes" id="UP001597237"/>
    </source>
</evidence>
<reference evidence="3" key="1">
    <citation type="journal article" date="2019" name="Int. J. Syst. Evol. Microbiol.">
        <title>The Global Catalogue of Microorganisms (GCM) 10K type strain sequencing project: providing services to taxonomists for standard genome sequencing and annotation.</title>
        <authorList>
            <consortium name="The Broad Institute Genomics Platform"/>
            <consortium name="The Broad Institute Genome Sequencing Center for Infectious Disease"/>
            <person name="Wu L."/>
            <person name="Ma J."/>
        </authorList>
    </citation>
    <scope>NUCLEOTIDE SEQUENCE [LARGE SCALE GENOMIC DNA]</scope>
    <source>
        <strain evidence="3">DFY28</strain>
    </source>
</reference>
<sequence>MALWAALAVTSLPAPAMAGSATCIWDNLSQSSRDWAFSIYKPDGSLRDEDAPPPDEEFERAATACGHEITDETFTYLTAAAGGIALKKAAAARLKTLAGLDETTLDSHWLALSAKQRQAAEAYVLAGDSESPPKEDDLRPMLFMGLYVLAGWTPVAEDPLLPHFVNYYAGLVSASAYEKLF</sequence>
<accession>A0ABW4N6N9</accession>
<feature type="chain" id="PRO_5046361707" evidence="1">
    <location>
        <begin position="19"/>
        <end position="181"/>
    </location>
</feature>
<comment type="caution">
    <text evidence="2">The sequence shown here is derived from an EMBL/GenBank/DDBJ whole genome shotgun (WGS) entry which is preliminary data.</text>
</comment>
<proteinExistence type="predicted"/>
<feature type="signal peptide" evidence="1">
    <location>
        <begin position="1"/>
        <end position="18"/>
    </location>
</feature>
<organism evidence="2 3">
    <name type="scientific">Phenylobacterium terrae</name>
    <dbReference type="NCBI Taxonomy" id="2665495"/>
    <lineage>
        <taxon>Bacteria</taxon>
        <taxon>Pseudomonadati</taxon>
        <taxon>Pseudomonadota</taxon>
        <taxon>Alphaproteobacteria</taxon>
        <taxon>Caulobacterales</taxon>
        <taxon>Caulobacteraceae</taxon>
        <taxon>Phenylobacterium</taxon>
    </lineage>
</organism>
<evidence type="ECO:0000313" key="2">
    <source>
        <dbReference type="EMBL" id="MFD1785817.1"/>
    </source>
</evidence>
<keyword evidence="1" id="KW-0732">Signal</keyword>
<dbReference type="Proteomes" id="UP001597237">
    <property type="component" value="Unassembled WGS sequence"/>
</dbReference>
<protein>
    <submittedName>
        <fullName evidence="2">Uncharacterized protein</fullName>
    </submittedName>
</protein>
<evidence type="ECO:0000256" key="1">
    <source>
        <dbReference type="SAM" id="SignalP"/>
    </source>
</evidence>
<dbReference type="EMBL" id="JBHUEY010000012">
    <property type="protein sequence ID" value="MFD1785817.1"/>
    <property type="molecule type" value="Genomic_DNA"/>
</dbReference>
<name>A0ABW4N6N9_9CAUL</name>
<dbReference type="RefSeq" id="WP_377283396.1">
    <property type="nucleotide sequence ID" value="NZ_JBHRSI010000009.1"/>
</dbReference>
<keyword evidence="3" id="KW-1185">Reference proteome</keyword>
<gene>
    <name evidence="2" type="ORF">ACFSC0_20660</name>
</gene>